<sequence length="780" mass="84365">MPCCAVPEEPVRIWDNCKANELNKPGASHGVYWRVRHSRCRHSEAQGMAGPLRGRVEELKRPWWRESSPLVLQHSEAARLAADALLERGEAAYLRVISEERELPFLSALDMAYMTSHVRGAPELSEAPGPEASGPDRLSLLSEVTSGTYFPMVSDVDPPDLDLGWPEVPQATGFSPTQAVVHFQRDKAKSIKDLLRFLFSQARTVVAVVMDIFTDMELLCDLMEASSRRGVPVYLLLAQEHLQHFLEMCYKMDLNGGHLPNMRVRSTCGDTYCSKAGRRFTGQALEKFIIVDCEQVVAGSYSFTWLCSQAHTSMVMQLRGRIVEDFDREFRCLYAESQPVEGFSGNEDLLSPHARHPPPVALTLGPGNPSPTCSSPSGTSFSSVKCSPLVGRSSYLALPGGGGCSDKGMGSSSPGPARREAGGQPSLHRQLSDPNQGSHPGPYRANLGKLGASPWSQSSPALNHSTATSSTAAMRSPLLPSPRPLLHFSRGAPALSQLPENGLPGSQEPNLPRGRWAFGTALQTVEEKASLSQSHGQLDLLVPFARARETGGTDSEVTPNSSSVRPSEQVPDGRRLSLSRSYSHLDLLSPGKGAGVAAESSSLRPAGPGSEDRRRSPTHSCSQLDLQTQYPKAQGSKIPPEANSSARPHKQGLDERRQTLGHSQLDLITKFGPFRSEGPGPSVLPGPGPAAMVGVGTGDEKRRTLGHSKLDLITKYHHLQGARQGPEPGLPAGPTGGNHNGSSNDPFAPEKRMTLGHSKLDLITKYNKSKFKLLRSRFES</sequence>
<dbReference type="CTD" id="128876"/>
<dbReference type="PANTHER" id="PTHR16181:SF29">
    <property type="entry name" value="PROTEIN FAM83A-RELATED"/>
    <property type="match status" value="1"/>
</dbReference>
<dbReference type="GO" id="GO:0007165">
    <property type="term" value="P:signal transduction"/>
    <property type="evidence" value="ECO:0007669"/>
    <property type="project" value="TreeGrafter"/>
</dbReference>
<evidence type="ECO:0000259" key="5">
    <source>
        <dbReference type="Pfam" id="PF07894"/>
    </source>
</evidence>
<dbReference type="FunCoup" id="A0A1S3EP36">
    <property type="interactions" value="8"/>
</dbReference>
<feature type="compositionally biased region" description="Polar residues" evidence="4">
    <location>
        <begin position="454"/>
        <end position="464"/>
    </location>
</feature>
<dbReference type="Proteomes" id="UP000081671">
    <property type="component" value="Unplaced"/>
</dbReference>
<feature type="compositionally biased region" description="Polar residues" evidence="4">
    <location>
        <begin position="427"/>
        <end position="438"/>
    </location>
</feature>
<comment type="similarity">
    <text evidence="2">Belongs to the FAM83 family.</text>
</comment>
<dbReference type="InParanoid" id="A0A1S3EP36"/>
<feature type="compositionally biased region" description="Low complexity" evidence="4">
    <location>
        <begin position="365"/>
        <end position="377"/>
    </location>
</feature>
<dbReference type="Gene3D" id="3.30.870.10">
    <property type="entry name" value="Endonuclease Chain A"/>
    <property type="match status" value="1"/>
</dbReference>
<dbReference type="InterPro" id="IPR012461">
    <property type="entry name" value="SACK1"/>
</dbReference>
<dbReference type="RefSeq" id="XP_012866148.1">
    <property type="nucleotide sequence ID" value="XM_013010694.1"/>
</dbReference>
<feature type="region of interest" description="Disordered" evidence="4">
    <location>
        <begin position="550"/>
        <end position="574"/>
    </location>
</feature>
<dbReference type="AlphaFoldDB" id="A0A1S3EP36"/>
<evidence type="ECO:0000256" key="4">
    <source>
        <dbReference type="SAM" id="MobiDB-lite"/>
    </source>
</evidence>
<dbReference type="InterPro" id="IPR050944">
    <property type="entry name" value="FAM83"/>
</dbReference>
<dbReference type="KEGG" id="dord:105981501"/>
<feature type="compositionally biased region" description="Low complexity" evidence="4">
    <location>
        <begin position="465"/>
        <end position="478"/>
    </location>
</feature>
<feature type="compositionally biased region" description="Polar residues" evidence="4">
    <location>
        <begin position="552"/>
        <end position="566"/>
    </location>
</feature>
<comment type="subcellular location">
    <subcellularLocation>
        <location evidence="1">Cytoplasm</location>
    </subcellularLocation>
</comment>
<organism evidence="6 7">
    <name type="scientific">Dipodomys ordii</name>
    <name type="common">Ord's kangaroo rat</name>
    <dbReference type="NCBI Taxonomy" id="10020"/>
    <lineage>
        <taxon>Eukaryota</taxon>
        <taxon>Metazoa</taxon>
        <taxon>Chordata</taxon>
        <taxon>Craniata</taxon>
        <taxon>Vertebrata</taxon>
        <taxon>Euteleostomi</taxon>
        <taxon>Mammalia</taxon>
        <taxon>Eutheria</taxon>
        <taxon>Euarchontoglires</taxon>
        <taxon>Glires</taxon>
        <taxon>Rodentia</taxon>
        <taxon>Castorimorpha</taxon>
        <taxon>Heteromyidae</taxon>
        <taxon>Dipodomyinae</taxon>
        <taxon>Dipodomys</taxon>
    </lineage>
</organism>
<feature type="domain" description="Scaffolding anchor of CK1" evidence="5">
    <location>
        <begin position="63"/>
        <end position="339"/>
    </location>
</feature>
<dbReference type="Pfam" id="PF07894">
    <property type="entry name" value="SACK1"/>
    <property type="match status" value="1"/>
</dbReference>
<protein>
    <submittedName>
        <fullName evidence="7">Protein FAM83C</fullName>
    </submittedName>
</protein>
<dbReference type="PANTHER" id="PTHR16181">
    <property type="entry name" value="PROTEIN FAM83A-RELATED"/>
    <property type="match status" value="1"/>
</dbReference>
<name>A0A1S3EP36_DIPOR</name>
<feature type="region of interest" description="Disordered" evidence="4">
    <location>
        <begin position="589"/>
        <end position="652"/>
    </location>
</feature>
<feature type="region of interest" description="Disordered" evidence="4">
    <location>
        <begin position="402"/>
        <end position="514"/>
    </location>
</feature>
<dbReference type="FunFam" id="3.30.870.10:FF:000004">
    <property type="entry name" value="protein FAM83H isoform X2"/>
    <property type="match status" value="1"/>
</dbReference>
<dbReference type="GO" id="GO:0005737">
    <property type="term" value="C:cytoplasm"/>
    <property type="evidence" value="ECO:0007669"/>
    <property type="project" value="UniProtKB-SubCell"/>
</dbReference>
<dbReference type="GO" id="GO:0019901">
    <property type="term" value="F:protein kinase binding"/>
    <property type="evidence" value="ECO:0007669"/>
    <property type="project" value="TreeGrafter"/>
</dbReference>
<evidence type="ECO:0000313" key="6">
    <source>
        <dbReference type="Proteomes" id="UP000081671"/>
    </source>
</evidence>
<evidence type="ECO:0000256" key="3">
    <source>
        <dbReference type="ARBA" id="ARBA00022490"/>
    </source>
</evidence>
<dbReference type="OrthoDB" id="9944987at2759"/>
<reference evidence="7" key="1">
    <citation type="submission" date="2025-08" db="UniProtKB">
        <authorList>
            <consortium name="RefSeq"/>
        </authorList>
    </citation>
    <scope>IDENTIFICATION</scope>
    <source>
        <tissue evidence="7">Kidney</tissue>
    </source>
</reference>
<dbReference type="STRING" id="10020.ENSDORP00000001325"/>
<proteinExistence type="inferred from homology"/>
<evidence type="ECO:0000313" key="7">
    <source>
        <dbReference type="RefSeq" id="XP_012866148.1"/>
    </source>
</evidence>
<evidence type="ECO:0000256" key="1">
    <source>
        <dbReference type="ARBA" id="ARBA00004496"/>
    </source>
</evidence>
<accession>A0A1S3EP36</accession>
<gene>
    <name evidence="7" type="primary">Fam83c</name>
</gene>
<keyword evidence="3" id="KW-0963">Cytoplasm</keyword>
<feature type="compositionally biased region" description="Polar residues" evidence="4">
    <location>
        <begin position="618"/>
        <end position="631"/>
    </location>
</feature>
<dbReference type="GeneID" id="105981501"/>
<keyword evidence="6" id="KW-1185">Reference proteome</keyword>
<dbReference type="SUPFAM" id="SSF56024">
    <property type="entry name" value="Phospholipase D/nuclease"/>
    <property type="match status" value="1"/>
</dbReference>
<evidence type="ECO:0000256" key="2">
    <source>
        <dbReference type="ARBA" id="ARBA00006937"/>
    </source>
</evidence>
<feature type="region of interest" description="Disordered" evidence="4">
    <location>
        <begin position="723"/>
        <end position="751"/>
    </location>
</feature>
<feature type="region of interest" description="Disordered" evidence="4">
    <location>
        <begin position="344"/>
        <end position="377"/>
    </location>
</feature>